<feature type="domain" description="Response regulatory" evidence="11">
    <location>
        <begin position="911"/>
        <end position="1025"/>
    </location>
</feature>
<evidence type="ECO:0000256" key="1">
    <source>
        <dbReference type="ARBA" id="ARBA00000085"/>
    </source>
</evidence>
<dbReference type="EC" id="2.7.13.3" evidence="2"/>
<dbReference type="Gene3D" id="1.10.287.130">
    <property type="match status" value="1"/>
</dbReference>
<keyword evidence="5" id="KW-0547">Nucleotide-binding</keyword>
<feature type="modified residue" description="4-aspartylphosphate" evidence="9">
    <location>
        <position position="960"/>
    </location>
</feature>
<reference evidence="12 13" key="1">
    <citation type="submission" date="2016-05" db="EMBL/GenBank/DDBJ databases">
        <authorList>
            <person name="Lavstsen T."/>
            <person name="Jespersen J.S."/>
        </authorList>
    </citation>
    <scope>NUCLEOTIDE SEQUENCE [LARGE SCALE GENOMIC DNA]</scope>
    <source>
        <strain evidence="12 13">B7-9</strain>
    </source>
</reference>
<evidence type="ECO:0000313" key="13">
    <source>
        <dbReference type="Proteomes" id="UP000220922"/>
    </source>
</evidence>
<dbReference type="InterPro" id="IPR003661">
    <property type="entry name" value="HisK_dim/P_dom"/>
</dbReference>
<dbReference type="Pfam" id="PF00512">
    <property type="entry name" value="HisKA"/>
    <property type="match status" value="1"/>
</dbReference>
<dbReference type="PROSITE" id="PS50109">
    <property type="entry name" value="HIS_KIN"/>
    <property type="match status" value="1"/>
</dbReference>
<dbReference type="Pfam" id="PF13185">
    <property type="entry name" value="GAF_2"/>
    <property type="match status" value="3"/>
</dbReference>
<dbReference type="InterPro" id="IPR036097">
    <property type="entry name" value="HisK_dim/P_sf"/>
</dbReference>
<sequence>MGDSLQAASADKLATILELSQLVCSSLDLAVVFERILTAVRDLSHAEIISIMLLDDQGEQLEIVASYGLDPAQFEHYRFRLGEGIAGWVARYGEPVHTASPGSDVRFLPRATPHASTLFVLPLRVRDRVLGVINMVKQTDGVLFHPEIVQMVAIFADYAAIAIDNAAAAAALRYAATRERLSHLVSQAPRQSGVVNAVVERLLDELITTLEVQAGLFVANSDQSGYRLLAASSGFTQDVTAWTPAHPEFACTEINRGASSALQLRLDVEAAPVGWLLICPPGMNYMWQRGEVELARFAADQMALLLANDQLFQQEQQNRALIRTLNQLAAASHAMVGRATLLDFILEQLQGLIAYDSSGIFLFHDDDYARMEAGRGFHRAAPGLVLYMGPGSLTWDVRQQRQARYVPNVQELTGWQPVLDSDLVRAWIGIPLIVHDTVIGILTIDKWTPGAFSAADVQVAQLFADHVVVAINNQRLLYDAQTRASQLQLLHQTTMRMGTYRALPPLFDDVARLLHRTFGYYQVLLATLEGETLVFHVAYGVINDPRILYPEQRASYHEGLLGWTARTGETLLLNDVRVDPRYQQHPRLPRLAASLVVALKRDTRILGIIAVASDQTGAFSQHDLYLLEALAAQTVMVLEQLRQDQELRDVEDRIAQSERLRALGELASGVAHDFNNLLASILGHIQLLLDASLSAEVADELRIVERSALDGAAAVRRLHNFAQTNRVLPHEMVDLAELVEESLAMTRPVWREAPQRRGILITVITDLQPVPPFAGDAPALREMITNLLLNAVDAMPSGGQLTLHTALVPASASPLRQASALIQLSDTGVGMSQEVQARMFDPFYTTKGSAGTGMGLAMVYGIVQQHLGQIVASSELGVGSTFKVYMPIRSVPQVEVRAPTPSQPPLAQARRLLVVEDDPPVRRVLVRQIQRLGYHVTEAADGATALALLTAHHFELLCTDLGMPGLSGWELIDRVRMHYPDLKLVLISGWGDQLDPAEARAHGVDAILAKPFEFTSLQRVLYSLLDQ</sequence>
<dbReference type="InterPro" id="IPR001789">
    <property type="entry name" value="Sig_transdc_resp-reg_receiver"/>
</dbReference>
<name>A0A2H3KRY2_9CHLR</name>
<dbReference type="AlphaFoldDB" id="A0A2H3KRY2"/>
<dbReference type="CDD" id="cd00082">
    <property type="entry name" value="HisKA"/>
    <property type="match status" value="1"/>
</dbReference>
<dbReference type="Pfam" id="PF02518">
    <property type="entry name" value="HATPase_c"/>
    <property type="match status" value="1"/>
</dbReference>
<gene>
    <name evidence="12" type="ORF">A9Q02_16740</name>
</gene>
<dbReference type="SUPFAM" id="SSF55874">
    <property type="entry name" value="ATPase domain of HSP90 chaperone/DNA topoisomerase II/histidine kinase"/>
    <property type="match status" value="1"/>
</dbReference>
<dbReference type="GO" id="GO:0000155">
    <property type="term" value="F:phosphorelay sensor kinase activity"/>
    <property type="evidence" value="ECO:0007669"/>
    <property type="project" value="InterPro"/>
</dbReference>
<evidence type="ECO:0000259" key="11">
    <source>
        <dbReference type="PROSITE" id="PS50110"/>
    </source>
</evidence>
<keyword evidence="7" id="KW-0067">ATP-binding</keyword>
<dbReference type="PANTHER" id="PTHR43065:SF46">
    <property type="entry name" value="C4-DICARBOXYLATE TRANSPORT SENSOR PROTEIN DCTB"/>
    <property type="match status" value="1"/>
</dbReference>
<evidence type="ECO:0000256" key="3">
    <source>
        <dbReference type="ARBA" id="ARBA00022553"/>
    </source>
</evidence>
<evidence type="ECO:0000256" key="8">
    <source>
        <dbReference type="ARBA" id="ARBA00023012"/>
    </source>
</evidence>
<comment type="caution">
    <text evidence="12">The sequence shown here is derived from an EMBL/GenBank/DDBJ whole genome shotgun (WGS) entry which is preliminary data.</text>
</comment>
<dbReference type="InterPro" id="IPR011006">
    <property type="entry name" value="CheY-like_superfamily"/>
</dbReference>
<dbReference type="OrthoDB" id="9784397at2"/>
<dbReference type="InterPro" id="IPR003018">
    <property type="entry name" value="GAF"/>
</dbReference>
<dbReference type="SMART" id="SM00065">
    <property type="entry name" value="GAF"/>
    <property type="match status" value="3"/>
</dbReference>
<keyword evidence="4" id="KW-0808">Transferase</keyword>
<keyword evidence="6" id="KW-0418">Kinase</keyword>
<organism evidence="12 13">
    <name type="scientific">Candidatus Chloroploca asiatica</name>
    <dbReference type="NCBI Taxonomy" id="1506545"/>
    <lineage>
        <taxon>Bacteria</taxon>
        <taxon>Bacillati</taxon>
        <taxon>Chloroflexota</taxon>
        <taxon>Chloroflexia</taxon>
        <taxon>Chloroflexales</taxon>
        <taxon>Chloroflexineae</taxon>
        <taxon>Oscillochloridaceae</taxon>
        <taxon>Candidatus Chloroploca</taxon>
    </lineage>
</organism>
<feature type="domain" description="Histidine kinase" evidence="10">
    <location>
        <begin position="669"/>
        <end position="890"/>
    </location>
</feature>
<dbReference type="SUPFAM" id="SSF52172">
    <property type="entry name" value="CheY-like"/>
    <property type="match status" value="1"/>
</dbReference>
<evidence type="ECO:0000256" key="2">
    <source>
        <dbReference type="ARBA" id="ARBA00012438"/>
    </source>
</evidence>
<protein>
    <recommendedName>
        <fullName evidence="2">histidine kinase</fullName>
        <ecNumber evidence="2">2.7.13.3</ecNumber>
    </recommendedName>
</protein>
<dbReference type="InterPro" id="IPR036890">
    <property type="entry name" value="HATPase_C_sf"/>
</dbReference>
<evidence type="ECO:0000313" key="12">
    <source>
        <dbReference type="EMBL" id="PDV97985.1"/>
    </source>
</evidence>
<accession>A0A2H3KRY2</accession>
<dbReference type="InterPro" id="IPR004358">
    <property type="entry name" value="Sig_transdc_His_kin-like_C"/>
</dbReference>
<dbReference type="SUPFAM" id="SSF47384">
    <property type="entry name" value="Homodimeric domain of signal transducing histidine kinase"/>
    <property type="match status" value="1"/>
</dbReference>
<keyword evidence="13" id="KW-1185">Reference proteome</keyword>
<evidence type="ECO:0000256" key="9">
    <source>
        <dbReference type="PROSITE-ProRule" id="PRU00169"/>
    </source>
</evidence>
<dbReference type="SMART" id="SM00388">
    <property type="entry name" value="HisKA"/>
    <property type="match status" value="1"/>
</dbReference>
<evidence type="ECO:0000256" key="5">
    <source>
        <dbReference type="ARBA" id="ARBA00022741"/>
    </source>
</evidence>
<dbReference type="PRINTS" id="PR00344">
    <property type="entry name" value="BCTRLSENSOR"/>
</dbReference>
<dbReference type="RefSeq" id="WP_097653965.1">
    <property type="nucleotide sequence ID" value="NZ_LYXE01000116.1"/>
</dbReference>
<dbReference type="SMART" id="SM00387">
    <property type="entry name" value="HATPase_c"/>
    <property type="match status" value="1"/>
</dbReference>
<evidence type="ECO:0000259" key="10">
    <source>
        <dbReference type="PROSITE" id="PS50109"/>
    </source>
</evidence>
<dbReference type="Proteomes" id="UP000220922">
    <property type="component" value="Unassembled WGS sequence"/>
</dbReference>
<dbReference type="Pfam" id="PF00072">
    <property type="entry name" value="Response_reg"/>
    <property type="match status" value="1"/>
</dbReference>
<dbReference type="EMBL" id="LYXE01000116">
    <property type="protein sequence ID" value="PDV97985.1"/>
    <property type="molecule type" value="Genomic_DNA"/>
</dbReference>
<comment type="catalytic activity">
    <reaction evidence="1">
        <text>ATP + protein L-histidine = ADP + protein N-phospho-L-histidine.</text>
        <dbReference type="EC" id="2.7.13.3"/>
    </reaction>
</comment>
<dbReference type="PANTHER" id="PTHR43065">
    <property type="entry name" value="SENSOR HISTIDINE KINASE"/>
    <property type="match status" value="1"/>
</dbReference>
<dbReference type="Gene3D" id="3.30.450.40">
    <property type="match status" value="4"/>
</dbReference>
<evidence type="ECO:0000256" key="6">
    <source>
        <dbReference type="ARBA" id="ARBA00022777"/>
    </source>
</evidence>
<evidence type="ECO:0000256" key="4">
    <source>
        <dbReference type="ARBA" id="ARBA00022679"/>
    </source>
</evidence>
<dbReference type="SMART" id="SM00448">
    <property type="entry name" value="REC"/>
    <property type="match status" value="1"/>
</dbReference>
<keyword evidence="8" id="KW-0902">Two-component regulatory system</keyword>
<dbReference type="InterPro" id="IPR003594">
    <property type="entry name" value="HATPase_dom"/>
</dbReference>
<dbReference type="InterPro" id="IPR029016">
    <property type="entry name" value="GAF-like_dom_sf"/>
</dbReference>
<dbReference type="Gene3D" id="3.40.50.2300">
    <property type="match status" value="1"/>
</dbReference>
<evidence type="ECO:0000256" key="7">
    <source>
        <dbReference type="ARBA" id="ARBA00022840"/>
    </source>
</evidence>
<dbReference type="InterPro" id="IPR005467">
    <property type="entry name" value="His_kinase_dom"/>
</dbReference>
<dbReference type="GO" id="GO:0005524">
    <property type="term" value="F:ATP binding"/>
    <property type="evidence" value="ECO:0007669"/>
    <property type="project" value="UniProtKB-KW"/>
</dbReference>
<dbReference type="PROSITE" id="PS50110">
    <property type="entry name" value="RESPONSE_REGULATORY"/>
    <property type="match status" value="1"/>
</dbReference>
<dbReference type="Gene3D" id="3.30.565.10">
    <property type="entry name" value="Histidine kinase-like ATPase, C-terminal domain"/>
    <property type="match status" value="1"/>
</dbReference>
<dbReference type="SUPFAM" id="SSF55781">
    <property type="entry name" value="GAF domain-like"/>
    <property type="match status" value="4"/>
</dbReference>
<proteinExistence type="predicted"/>
<keyword evidence="3 9" id="KW-0597">Phosphoprotein</keyword>
<dbReference type="CDD" id="cd00156">
    <property type="entry name" value="REC"/>
    <property type="match status" value="1"/>
</dbReference>